<name>A0A839RN62_9ACTN</name>
<accession>A0A839RN62</accession>
<feature type="domain" description="Integrase catalytic" evidence="2">
    <location>
        <begin position="139"/>
        <end position="301"/>
    </location>
</feature>
<dbReference type="GO" id="GO:0015074">
    <property type="term" value="P:DNA integration"/>
    <property type="evidence" value="ECO:0007669"/>
    <property type="project" value="InterPro"/>
</dbReference>
<dbReference type="AlphaFoldDB" id="A0A839RN62"/>
<evidence type="ECO:0000256" key="1">
    <source>
        <dbReference type="SAM" id="MobiDB-lite"/>
    </source>
</evidence>
<dbReference type="InterPro" id="IPR012337">
    <property type="entry name" value="RNaseH-like_sf"/>
</dbReference>
<protein>
    <submittedName>
        <fullName evidence="3">Transposase InsO family protein</fullName>
    </submittedName>
</protein>
<evidence type="ECO:0000313" key="3">
    <source>
        <dbReference type="EMBL" id="MBB3037584.1"/>
    </source>
</evidence>
<dbReference type="InterPro" id="IPR050900">
    <property type="entry name" value="Transposase_IS3/IS150/IS904"/>
</dbReference>
<dbReference type="NCBIfam" id="NF033516">
    <property type="entry name" value="transpos_IS3"/>
    <property type="match status" value="1"/>
</dbReference>
<dbReference type="InterPro" id="IPR036397">
    <property type="entry name" value="RNaseH_sf"/>
</dbReference>
<dbReference type="PANTHER" id="PTHR46889:SF4">
    <property type="entry name" value="TRANSPOSASE INSO FOR INSERTION SEQUENCE ELEMENT IS911B-RELATED"/>
    <property type="match status" value="1"/>
</dbReference>
<dbReference type="PROSITE" id="PS50994">
    <property type="entry name" value="INTEGRASE"/>
    <property type="match status" value="1"/>
</dbReference>
<sequence>MARATRSLLIKTVEELTAIGMAVTTACRILGLARSTFYRITRSYAHYRPVPNPVPHTGRYQPAALTSAERGDIVSVLSRDDYEELSVVQAYWRAFDERLVACSQRTFYRIAQAEAMVGDRRPVRPGTGTAPSRRKPIAAACKPGDLWSWDVTELRGPRSQDRYKLYLVIDVFSRYPVAWRIEHNEDRQFAVDMFTDAIRQWGAPKVVHADNGGVMRSRLLINALDDRGVLTSYSRARVSDDNPFSESLFKTIKYDPCWPGVFDTIDHARNWTRDYLHRYATQHRHSGLGWHTPAAVHNGTAIEVQRQRQENLDQYWTKNPRRFRRRPTAPELPKPTGINTHQLSQTD</sequence>
<dbReference type="GO" id="GO:0003676">
    <property type="term" value="F:nucleic acid binding"/>
    <property type="evidence" value="ECO:0007669"/>
    <property type="project" value="InterPro"/>
</dbReference>
<dbReference type="RefSeq" id="WP_232322998.1">
    <property type="nucleotide sequence ID" value="NZ_BDDI01000011.1"/>
</dbReference>
<gene>
    <name evidence="3" type="ORF">FHU29_002033</name>
</gene>
<dbReference type="Gene3D" id="3.30.420.10">
    <property type="entry name" value="Ribonuclease H-like superfamily/Ribonuclease H"/>
    <property type="match status" value="1"/>
</dbReference>
<dbReference type="EMBL" id="JACHWS010000002">
    <property type="protein sequence ID" value="MBB3037584.1"/>
    <property type="molecule type" value="Genomic_DNA"/>
</dbReference>
<feature type="region of interest" description="Disordered" evidence="1">
    <location>
        <begin position="313"/>
        <end position="347"/>
    </location>
</feature>
<evidence type="ECO:0000313" key="4">
    <source>
        <dbReference type="Proteomes" id="UP000567922"/>
    </source>
</evidence>
<evidence type="ECO:0000259" key="2">
    <source>
        <dbReference type="PROSITE" id="PS50994"/>
    </source>
</evidence>
<dbReference type="InterPro" id="IPR001584">
    <property type="entry name" value="Integrase_cat-core"/>
</dbReference>
<dbReference type="PANTHER" id="PTHR46889">
    <property type="entry name" value="TRANSPOSASE INSF FOR INSERTION SEQUENCE IS3B-RELATED"/>
    <property type="match status" value="1"/>
</dbReference>
<keyword evidence="4" id="KW-1185">Reference proteome</keyword>
<dbReference type="InterPro" id="IPR048020">
    <property type="entry name" value="Transpos_IS3"/>
</dbReference>
<organism evidence="3 4">
    <name type="scientific">Hoyosella altamirensis</name>
    <dbReference type="NCBI Taxonomy" id="616997"/>
    <lineage>
        <taxon>Bacteria</taxon>
        <taxon>Bacillati</taxon>
        <taxon>Actinomycetota</taxon>
        <taxon>Actinomycetes</taxon>
        <taxon>Mycobacteriales</taxon>
        <taxon>Hoyosellaceae</taxon>
        <taxon>Hoyosella</taxon>
    </lineage>
</organism>
<feature type="compositionally biased region" description="Polar residues" evidence="1">
    <location>
        <begin position="337"/>
        <end position="347"/>
    </location>
</feature>
<dbReference type="Pfam" id="PF00665">
    <property type="entry name" value="rve"/>
    <property type="match status" value="1"/>
</dbReference>
<dbReference type="PROSITE" id="PS51257">
    <property type="entry name" value="PROKAR_LIPOPROTEIN"/>
    <property type="match status" value="1"/>
</dbReference>
<dbReference type="SUPFAM" id="SSF53098">
    <property type="entry name" value="Ribonuclease H-like"/>
    <property type="match status" value="1"/>
</dbReference>
<reference evidence="3 4" key="1">
    <citation type="submission" date="2020-08" db="EMBL/GenBank/DDBJ databases">
        <title>Sequencing the genomes of 1000 actinobacteria strains.</title>
        <authorList>
            <person name="Klenk H.-P."/>
        </authorList>
    </citation>
    <scope>NUCLEOTIDE SEQUENCE [LARGE SCALE GENOMIC DNA]</scope>
    <source>
        <strain evidence="3 4">DSM 45258</strain>
    </source>
</reference>
<proteinExistence type="predicted"/>
<comment type="caution">
    <text evidence="3">The sequence shown here is derived from an EMBL/GenBank/DDBJ whole genome shotgun (WGS) entry which is preliminary data.</text>
</comment>
<dbReference type="Proteomes" id="UP000567922">
    <property type="component" value="Unassembled WGS sequence"/>
</dbReference>